<keyword evidence="2" id="KW-1185">Reference proteome</keyword>
<gene>
    <name evidence="1" type="ORF">AOQ84DRAFT_394704</name>
</gene>
<evidence type="ECO:0000313" key="1">
    <source>
        <dbReference type="EMBL" id="OCL14057.1"/>
    </source>
</evidence>
<dbReference type="InterPro" id="IPR029069">
    <property type="entry name" value="HotDog_dom_sf"/>
</dbReference>
<dbReference type="OrthoDB" id="3257538at2759"/>
<protein>
    <submittedName>
        <fullName evidence="1">Uncharacterized protein</fullName>
    </submittedName>
</protein>
<dbReference type="PANTHER" id="PTHR28152">
    <property type="entry name" value="HYDROXYACYL-THIOESTER DEHYDRATASE TYPE 2, MITOCHONDRIAL"/>
    <property type="match status" value="1"/>
</dbReference>
<dbReference type="PANTHER" id="PTHR28152:SF1">
    <property type="entry name" value="HYDROXYACYL-THIOESTER DEHYDRATASE TYPE 2, MITOCHONDRIAL"/>
    <property type="match status" value="1"/>
</dbReference>
<dbReference type="GO" id="GO:0019171">
    <property type="term" value="F:(3R)-hydroxyacyl-[acyl-carrier-protein] dehydratase activity"/>
    <property type="evidence" value="ECO:0007669"/>
    <property type="project" value="TreeGrafter"/>
</dbReference>
<dbReference type="AlphaFoldDB" id="A0A8E2JYR0"/>
<evidence type="ECO:0000313" key="2">
    <source>
        <dbReference type="Proteomes" id="UP000250140"/>
    </source>
</evidence>
<sequence length="347" mass="38774">MTSRKLPLIYDDLAPGQSYRLERSLASFLPASWTPSSPELPSPSAAELSPTHHLVYFNPAMPADELLPDGTDPLQSPGLPFVRRMWAGGSLRFRPFAGALDTPGRKRPSQDQISLDGSRWVCHEFIRDVQVKGREGEEKVFVGIERRMGKLDEMVERGRAADLAASDSAIRARLWTAEEEEFGQTCVIERRNIVFMRERTPAELLAAAEAVGKPVKILKPQNKPDFTHSLIPTASLLFRYSALTFNAHSIHLDPSYCRKIEGHRDLLVHGPLSLTLLVTMLREHLKTLEPPERVLSFDYRNLAPLYANEPLKLCGRKAEEGKYELWAETPEGGIAVKGMARTGLGEV</sequence>
<dbReference type="EMBL" id="KV748627">
    <property type="protein sequence ID" value="OCL14057.1"/>
    <property type="molecule type" value="Genomic_DNA"/>
</dbReference>
<proteinExistence type="predicted"/>
<dbReference type="InterPro" id="IPR052741">
    <property type="entry name" value="Mitochondrial_HTD2"/>
</dbReference>
<name>A0A8E2JYR0_9PEZI</name>
<reference evidence="1 2" key="1">
    <citation type="journal article" date="2016" name="Nat. Commun.">
        <title>Ectomycorrhizal ecology is imprinted in the genome of the dominant symbiotic fungus Cenococcum geophilum.</title>
        <authorList>
            <consortium name="DOE Joint Genome Institute"/>
            <person name="Peter M."/>
            <person name="Kohler A."/>
            <person name="Ohm R.A."/>
            <person name="Kuo A."/>
            <person name="Krutzmann J."/>
            <person name="Morin E."/>
            <person name="Arend M."/>
            <person name="Barry K.W."/>
            <person name="Binder M."/>
            <person name="Choi C."/>
            <person name="Clum A."/>
            <person name="Copeland A."/>
            <person name="Grisel N."/>
            <person name="Haridas S."/>
            <person name="Kipfer T."/>
            <person name="LaButti K."/>
            <person name="Lindquist E."/>
            <person name="Lipzen A."/>
            <person name="Maire R."/>
            <person name="Meier B."/>
            <person name="Mihaltcheva S."/>
            <person name="Molinier V."/>
            <person name="Murat C."/>
            <person name="Poggeler S."/>
            <person name="Quandt C.A."/>
            <person name="Sperisen C."/>
            <person name="Tritt A."/>
            <person name="Tisserant E."/>
            <person name="Crous P.W."/>
            <person name="Henrissat B."/>
            <person name="Nehls U."/>
            <person name="Egli S."/>
            <person name="Spatafora J.W."/>
            <person name="Grigoriev I.V."/>
            <person name="Martin F.M."/>
        </authorList>
    </citation>
    <scope>NUCLEOTIDE SEQUENCE [LARGE SCALE GENOMIC DNA]</scope>
    <source>
        <strain evidence="1 2">CBS 207.34</strain>
    </source>
</reference>
<dbReference type="SUPFAM" id="SSF54637">
    <property type="entry name" value="Thioesterase/thiol ester dehydrase-isomerase"/>
    <property type="match status" value="1"/>
</dbReference>
<dbReference type="Proteomes" id="UP000250140">
    <property type="component" value="Unassembled WGS sequence"/>
</dbReference>
<organism evidence="1 2">
    <name type="scientific">Glonium stellatum</name>
    <dbReference type="NCBI Taxonomy" id="574774"/>
    <lineage>
        <taxon>Eukaryota</taxon>
        <taxon>Fungi</taxon>
        <taxon>Dikarya</taxon>
        <taxon>Ascomycota</taxon>
        <taxon>Pezizomycotina</taxon>
        <taxon>Dothideomycetes</taxon>
        <taxon>Pleosporomycetidae</taxon>
        <taxon>Gloniales</taxon>
        <taxon>Gloniaceae</taxon>
        <taxon>Glonium</taxon>
    </lineage>
</organism>
<accession>A0A8E2JYR0</accession>
<dbReference type="Gene3D" id="3.10.129.10">
    <property type="entry name" value="Hotdog Thioesterase"/>
    <property type="match status" value="1"/>
</dbReference>
<dbReference type="GO" id="GO:0005739">
    <property type="term" value="C:mitochondrion"/>
    <property type="evidence" value="ECO:0007669"/>
    <property type="project" value="TreeGrafter"/>
</dbReference>